<gene>
    <name evidence="6" type="ORF">EU91_1685</name>
</gene>
<dbReference type="InterPro" id="IPR000064">
    <property type="entry name" value="NLP_P60_dom"/>
</dbReference>
<reference evidence="7" key="1">
    <citation type="journal article" date="2014" name="Sci. Data">
        <title>Genomes of diverse isolates of the marine cyanobacterium Prochlorococcus.</title>
        <authorList>
            <person name="Biller S."/>
            <person name="Berube P."/>
            <person name="Thompson J."/>
            <person name="Kelly L."/>
            <person name="Roggensack S."/>
            <person name="Awad L."/>
            <person name="Roache-Johnson K."/>
            <person name="Ding H."/>
            <person name="Giovannoni S.J."/>
            <person name="Moore L.R."/>
            <person name="Chisholm S.W."/>
        </authorList>
    </citation>
    <scope>NUCLEOTIDE SEQUENCE [LARGE SCALE GENOMIC DNA]</scope>
    <source>
        <strain evidence="7">GP2</strain>
    </source>
</reference>
<sequence>MQNHENPISLFKQTNFSKTIWWKLKVNISGYQNEIEDKLVTEIFKNRIFRLLYPNIYQLNQQFSRILIQLYEDGYICWINLDELIIEKYELGKTENSKKEHFIIKDKINSILKWIKDQAELNNEYLWGGTLGPNFDCSGLIQTAFLKHQIHIPRDSFQIKSFSKHLFYYKDSYSALIPGDLLFFGVKEKCDHIGIYKGDGLYYHSSGKDFGRNGIGLDTLKDSNDKISLHYKSKLISAGRVVRNYRWDRTMR</sequence>
<evidence type="ECO:0000256" key="1">
    <source>
        <dbReference type="ARBA" id="ARBA00007074"/>
    </source>
</evidence>
<keyword evidence="4" id="KW-0788">Thiol protease</keyword>
<dbReference type="GO" id="GO:0008234">
    <property type="term" value="F:cysteine-type peptidase activity"/>
    <property type="evidence" value="ECO:0007669"/>
    <property type="project" value="UniProtKB-KW"/>
</dbReference>
<dbReference type="PROSITE" id="PS51935">
    <property type="entry name" value="NLPC_P60"/>
    <property type="match status" value="1"/>
</dbReference>
<evidence type="ECO:0000259" key="5">
    <source>
        <dbReference type="PROSITE" id="PS51935"/>
    </source>
</evidence>
<comment type="caution">
    <text evidence="6">The sequence shown here is derived from an EMBL/GenBank/DDBJ whole genome shotgun (WGS) entry which is preliminary data.</text>
</comment>
<dbReference type="PANTHER" id="PTHR47053">
    <property type="entry name" value="MUREIN DD-ENDOPEPTIDASE MEPH-RELATED"/>
    <property type="match status" value="1"/>
</dbReference>
<dbReference type="AlphaFoldDB" id="A0A0A1Z7N0"/>
<comment type="similarity">
    <text evidence="1">Belongs to the peptidase C40 family.</text>
</comment>
<evidence type="ECO:0000256" key="2">
    <source>
        <dbReference type="ARBA" id="ARBA00022670"/>
    </source>
</evidence>
<dbReference type="RefSeq" id="WP_032525048.1">
    <property type="nucleotide sequence ID" value="NZ_CP138934.1"/>
</dbReference>
<dbReference type="SUPFAM" id="SSF82057">
    <property type="entry name" value="Prokaryotic SH3-related domain"/>
    <property type="match status" value="1"/>
</dbReference>
<dbReference type="Gene3D" id="2.30.30.40">
    <property type="entry name" value="SH3 Domains"/>
    <property type="match status" value="1"/>
</dbReference>
<protein>
    <recommendedName>
        <fullName evidence="5">NlpC/P60 domain-containing protein</fullName>
    </recommendedName>
</protein>
<dbReference type="InterPro" id="IPR038765">
    <property type="entry name" value="Papain-like_cys_pep_sf"/>
</dbReference>
<accession>A0A0A1Z7N0</accession>
<dbReference type="SUPFAM" id="SSF54001">
    <property type="entry name" value="Cysteine proteinases"/>
    <property type="match status" value="1"/>
</dbReference>
<feature type="domain" description="NlpC/P60" evidence="5">
    <location>
        <begin position="105"/>
        <end position="242"/>
    </location>
</feature>
<proteinExistence type="inferred from homology"/>
<name>A0A0A1Z7N0_PROMR</name>
<evidence type="ECO:0000313" key="6">
    <source>
        <dbReference type="EMBL" id="KGF85582.1"/>
    </source>
</evidence>
<dbReference type="Gene3D" id="3.90.1720.10">
    <property type="entry name" value="endopeptidase domain like (from Nostoc punctiforme)"/>
    <property type="match status" value="1"/>
</dbReference>
<keyword evidence="2" id="KW-0645">Protease</keyword>
<dbReference type="Pfam" id="PF00877">
    <property type="entry name" value="NLPC_P60"/>
    <property type="match status" value="1"/>
</dbReference>
<dbReference type="EMBL" id="JNAH01000008">
    <property type="protein sequence ID" value="KGF85582.1"/>
    <property type="molecule type" value="Genomic_DNA"/>
</dbReference>
<organism evidence="6 7">
    <name type="scientific">Prochlorococcus marinus str. GP2</name>
    <dbReference type="NCBI Taxonomy" id="59925"/>
    <lineage>
        <taxon>Bacteria</taxon>
        <taxon>Bacillati</taxon>
        <taxon>Cyanobacteriota</taxon>
        <taxon>Cyanophyceae</taxon>
        <taxon>Synechococcales</taxon>
        <taxon>Prochlorococcaceae</taxon>
        <taxon>Prochlorococcus</taxon>
    </lineage>
</organism>
<dbReference type="GO" id="GO:0006508">
    <property type="term" value="P:proteolysis"/>
    <property type="evidence" value="ECO:0007669"/>
    <property type="project" value="UniProtKB-KW"/>
</dbReference>
<evidence type="ECO:0000256" key="3">
    <source>
        <dbReference type="ARBA" id="ARBA00022801"/>
    </source>
</evidence>
<dbReference type="PANTHER" id="PTHR47053:SF1">
    <property type="entry name" value="MUREIN DD-ENDOPEPTIDASE MEPH-RELATED"/>
    <property type="match status" value="1"/>
</dbReference>
<dbReference type="InterPro" id="IPR051202">
    <property type="entry name" value="Peptidase_C40"/>
</dbReference>
<dbReference type="Proteomes" id="UP000030598">
    <property type="component" value="Unassembled WGS sequence"/>
</dbReference>
<dbReference type="eggNOG" id="COG0791">
    <property type="taxonomic scope" value="Bacteria"/>
</dbReference>
<dbReference type="STRING" id="59925.EU91_1685"/>
<evidence type="ECO:0000256" key="4">
    <source>
        <dbReference type="ARBA" id="ARBA00022807"/>
    </source>
</evidence>
<evidence type="ECO:0000313" key="7">
    <source>
        <dbReference type="Proteomes" id="UP000030598"/>
    </source>
</evidence>
<dbReference type="OrthoDB" id="9808890at2"/>
<keyword evidence="3" id="KW-0378">Hydrolase</keyword>